<protein>
    <recommendedName>
        <fullName evidence="1">DUF559 domain-containing protein</fullName>
    </recommendedName>
</protein>
<accession>A0A1L8CRN6</accession>
<dbReference type="RefSeq" id="WP_075858047.1">
    <property type="nucleotide sequence ID" value="NZ_BDJK01000003.1"/>
</dbReference>
<evidence type="ECO:0000313" key="3">
    <source>
        <dbReference type="Proteomes" id="UP000187485"/>
    </source>
</evidence>
<gene>
    <name evidence="2" type="ORF">cpu_01050</name>
</gene>
<evidence type="ECO:0000313" key="2">
    <source>
        <dbReference type="EMBL" id="GAV21595.1"/>
    </source>
</evidence>
<dbReference type="Pfam" id="PF04480">
    <property type="entry name" value="DUF559"/>
    <property type="match status" value="1"/>
</dbReference>
<dbReference type="EMBL" id="BDJK01000003">
    <property type="protein sequence ID" value="GAV21595.1"/>
    <property type="molecule type" value="Genomic_DNA"/>
</dbReference>
<evidence type="ECO:0000259" key="1">
    <source>
        <dbReference type="Pfam" id="PF04480"/>
    </source>
</evidence>
<comment type="caution">
    <text evidence="2">The sequence shown here is derived from an EMBL/GenBank/DDBJ whole genome shotgun (WGS) entry which is preliminary data.</text>
</comment>
<organism evidence="2 3">
    <name type="scientific">Carboxydothermus pertinax</name>
    <dbReference type="NCBI Taxonomy" id="870242"/>
    <lineage>
        <taxon>Bacteria</taxon>
        <taxon>Bacillati</taxon>
        <taxon>Bacillota</taxon>
        <taxon>Clostridia</taxon>
        <taxon>Thermoanaerobacterales</taxon>
        <taxon>Thermoanaerobacteraceae</taxon>
        <taxon>Carboxydothermus</taxon>
    </lineage>
</organism>
<dbReference type="OrthoDB" id="9798754at2"/>
<dbReference type="AlphaFoldDB" id="A0A1L8CRN6"/>
<dbReference type="InterPro" id="IPR007569">
    <property type="entry name" value="DUF559"/>
</dbReference>
<dbReference type="InterPro" id="IPR011335">
    <property type="entry name" value="Restrct_endonuc-II-like"/>
</dbReference>
<dbReference type="Proteomes" id="UP000187485">
    <property type="component" value="Unassembled WGS sequence"/>
</dbReference>
<dbReference type="SUPFAM" id="SSF52980">
    <property type="entry name" value="Restriction endonuclease-like"/>
    <property type="match status" value="1"/>
</dbReference>
<name>A0A1L8CRN6_9THEO</name>
<sequence>MNFFKCWGCGTVVPMATDKPLARVFCPDCKEEYPKQLEAKRLEYLRLRAELMFDRALRMLEKQMAKMYLYQEAAEVVFDKIKEDPEAFDSAHEMVALMELLKNRVKVKLHPVVGKYKPDMLLPNEKVVLEIDGYMHEFKKLEDYKRDIEMRAILGADWEVVRIPTKYIEQNVSALLTAIKEIKSYKQKIRAQNNGVIPKWFSKRDAEVWREVEKAFGLQS</sequence>
<dbReference type="Gene3D" id="3.40.960.10">
    <property type="entry name" value="VSR Endonuclease"/>
    <property type="match status" value="1"/>
</dbReference>
<keyword evidence="3" id="KW-1185">Reference proteome</keyword>
<feature type="domain" description="DUF559" evidence="1">
    <location>
        <begin position="105"/>
        <end position="181"/>
    </location>
</feature>
<dbReference type="STRING" id="870242.cpu_01050"/>
<proteinExistence type="predicted"/>
<reference evidence="3" key="1">
    <citation type="submission" date="2016-12" db="EMBL/GenBank/DDBJ databases">
        <title>Draft Genome Sequences od Carboxydothermus pertinax and islandicus, Hydrogenogenic Carboxydotrophic Bacteria.</title>
        <authorList>
            <person name="Fukuyama Y."/>
            <person name="Ohmae K."/>
            <person name="Yoneda Y."/>
            <person name="Yoshida T."/>
            <person name="Sako Y."/>
        </authorList>
    </citation>
    <scope>NUCLEOTIDE SEQUENCE [LARGE SCALE GENOMIC DNA]</scope>
    <source>
        <strain evidence="3">Ug1</strain>
    </source>
</reference>